<evidence type="ECO:0000259" key="2">
    <source>
        <dbReference type="Pfam" id="PF12733"/>
    </source>
</evidence>
<evidence type="ECO:0000313" key="4">
    <source>
        <dbReference type="Proteomes" id="UP000318582"/>
    </source>
</evidence>
<proteinExistence type="predicted"/>
<dbReference type="Pfam" id="PF12733">
    <property type="entry name" value="Cadherin-like"/>
    <property type="match status" value="1"/>
</dbReference>
<dbReference type="STRING" id="109895.A0A507E5X9"/>
<dbReference type="InterPro" id="IPR011990">
    <property type="entry name" value="TPR-like_helical_dom_sf"/>
</dbReference>
<gene>
    <name evidence="3" type="ORF">PhCBS80983_g02670</name>
</gene>
<evidence type="ECO:0000313" key="3">
    <source>
        <dbReference type="EMBL" id="TPX59141.1"/>
    </source>
</evidence>
<organism evidence="3 4">
    <name type="scientific">Powellomyces hirtus</name>
    <dbReference type="NCBI Taxonomy" id="109895"/>
    <lineage>
        <taxon>Eukaryota</taxon>
        <taxon>Fungi</taxon>
        <taxon>Fungi incertae sedis</taxon>
        <taxon>Chytridiomycota</taxon>
        <taxon>Chytridiomycota incertae sedis</taxon>
        <taxon>Chytridiomycetes</taxon>
        <taxon>Spizellomycetales</taxon>
        <taxon>Powellomycetaceae</taxon>
        <taxon>Powellomyces</taxon>
    </lineage>
</organism>
<evidence type="ECO:0000256" key="1">
    <source>
        <dbReference type="SAM" id="MobiDB-lite"/>
    </source>
</evidence>
<keyword evidence="4" id="KW-1185">Reference proteome</keyword>
<feature type="region of interest" description="Disordered" evidence="1">
    <location>
        <begin position="684"/>
        <end position="762"/>
    </location>
</feature>
<dbReference type="Gene3D" id="1.25.40.10">
    <property type="entry name" value="Tetratricopeptide repeat domain"/>
    <property type="match status" value="1"/>
</dbReference>
<accession>A0A507E5X9</accession>
<feature type="domain" description="Cadherin-like beta-sandwich-like" evidence="2">
    <location>
        <begin position="67"/>
        <end position="155"/>
    </location>
</feature>
<dbReference type="SUPFAM" id="SSF48452">
    <property type="entry name" value="TPR-like"/>
    <property type="match status" value="1"/>
</dbReference>
<feature type="compositionally biased region" description="Low complexity" evidence="1">
    <location>
        <begin position="732"/>
        <end position="743"/>
    </location>
</feature>
<feature type="compositionally biased region" description="Basic and acidic residues" evidence="1">
    <location>
        <begin position="751"/>
        <end position="762"/>
    </location>
</feature>
<reference evidence="3 4" key="1">
    <citation type="journal article" date="2019" name="Sci. Rep.">
        <title>Comparative genomics of chytrid fungi reveal insights into the obligate biotrophic and pathogenic lifestyle of Synchytrium endobioticum.</title>
        <authorList>
            <person name="van de Vossenberg B.T.L.H."/>
            <person name="Warris S."/>
            <person name="Nguyen H.D.T."/>
            <person name="van Gent-Pelzer M.P.E."/>
            <person name="Joly D.L."/>
            <person name="van de Geest H.C."/>
            <person name="Bonants P.J.M."/>
            <person name="Smith D.S."/>
            <person name="Levesque C.A."/>
            <person name="van der Lee T.A.J."/>
        </authorList>
    </citation>
    <scope>NUCLEOTIDE SEQUENCE [LARGE SCALE GENOMIC DNA]</scope>
    <source>
        <strain evidence="3 4">CBS 809.83</strain>
    </source>
</reference>
<comment type="caution">
    <text evidence="3">The sequence shown here is derived from an EMBL/GenBank/DDBJ whole genome shotgun (WGS) entry which is preliminary data.</text>
</comment>
<dbReference type="AlphaFoldDB" id="A0A507E5X9"/>
<dbReference type="EMBL" id="QEAQ01000028">
    <property type="protein sequence ID" value="TPX59141.1"/>
    <property type="molecule type" value="Genomic_DNA"/>
</dbReference>
<dbReference type="Pfam" id="PF14559">
    <property type="entry name" value="TPR_19"/>
    <property type="match status" value="1"/>
</dbReference>
<sequence>MLLGVQIRAAANEADSFLQVVKGDADQVVSIREGTNDIEVKVDAPDGSSSTYVVSVYKPSAADTSLRSLSFSAGSLRPDYHRAETRYLLQIVANAKAISCEAPPLNPKATVVISSSHPETEKQKVGLFLGDTDIEFIVASADKTSTQTYRVTARKEPKLAATSPWELALVDKKASSVSIDSCITAASQRESTYVQSLKKALQVSADTFGQSSVRPDTTLLDEAAALYATATAINNEAKATKGGAWDEILHVRLGLALEETALCNEAFPLPALSKTERAEVNENGAAAESFMSDEVDGLLEQLGVDKSANDPTKIRAIEAEYHRLLALGLSDEAAEVQGLHGWLIRKVASSSPVSGWNSSKGANAVTNLSAMHIVEKYRDALGINPASADANLHLGRHLLQIGQAGEAAKHLRTALGQKPMSKYARAMLGVALLSTCTAATPTEGLQEGISYLEETLEEYNLSTIRPQTPVTDEGMLTDRFASLYLTEMHLILAQAYRYNNQPVKSAAILSDLLYILPDILHRTPRRSTRVAKLALAMCTAQSSLLKVLRRCPGQSSKLRMRSILNSLLRLTRRCMTRFNVQDSIQNMATDTAEVVAQALVALEPRNCMFLSALGSSQLDQFDKNYVYLNDVKKIDEAEQSFLAAIEAEDGHLASEDATVPPGRVKEQKWCIQWHQEASTLKTKQLAQTSKEPKPGVAKAGAKTPAKPIVSKPAAAKVAPSILPSKPAPPKPAAAKPNVGKPVASTTAPGNRRAESAARKTAI</sequence>
<dbReference type="Proteomes" id="UP000318582">
    <property type="component" value="Unassembled WGS sequence"/>
</dbReference>
<protein>
    <recommendedName>
        <fullName evidence="2">Cadherin-like beta-sandwich-like domain-containing protein</fullName>
    </recommendedName>
</protein>
<name>A0A507E5X9_9FUNG</name>
<dbReference type="InterPro" id="IPR025883">
    <property type="entry name" value="Cadherin-like_domain"/>
</dbReference>